<keyword evidence="2" id="KW-1133">Transmembrane helix</keyword>
<feature type="chain" id="PRO_5030159618" evidence="3">
    <location>
        <begin position="30"/>
        <end position="836"/>
    </location>
</feature>
<feature type="transmembrane region" description="Helical" evidence="2">
    <location>
        <begin position="721"/>
        <end position="746"/>
    </location>
</feature>
<name>A0A6S9LLR8_HETAK</name>
<feature type="compositionally biased region" description="Basic and acidic residues" evidence="1">
    <location>
        <begin position="809"/>
        <end position="821"/>
    </location>
</feature>
<keyword evidence="3" id="KW-0732">Signal</keyword>
<evidence type="ECO:0000256" key="1">
    <source>
        <dbReference type="SAM" id="MobiDB-lite"/>
    </source>
</evidence>
<keyword evidence="2" id="KW-0472">Membrane</keyword>
<dbReference type="EMBL" id="HBIU01053419">
    <property type="protein sequence ID" value="CAE0646577.1"/>
    <property type="molecule type" value="Transcribed_RNA"/>
</dbReference>
<protein>
    <submittedName>
        <fullName evidence="4">Uncharacterized protein</fullName>
    </submittedName>
</protein>
<sequence length="836" mass="92870">MAQSVLKGWVVRLLRFSLALCILLHESEAARKLKAEKLRRPGYNKQPANDFNHGYYDDEPFMVPSNWDCLQFAHRVTDFLDSHLDSDQDGPYIALAQLDKATDTASANVTAPLFGEKFDKIINRIDTADFEIHGYLRFLFLYNNSDVVSQESITKIKDALLNFKYWPDELADADSFGPDNMIMYTENHYILFAAAGYLSAQLMPDSVFTASGLTGDERKSIFRQRINKWMSLRYKTGFSEFLSNVYYPEDFLALLSLVDYAEDESMRVRAAMLADTLLFELSISQQQGATRTAHGRTNFQKTANSLVDSTGSLVWLVTNRGHYTVGNAAAITLVLSPNYRVPSAVCEAGTDQARYSTAAEQRTGAGAAALINVYGLDPTDLEDGLLFWTYGLYAAPETLGLTLKMLDAFRLWELPDFAPFKENAGTLRTLASSGTLADFAREYAWDLSRFYLTEANLYTYRTRDYVLASAQALRPGGGGFQELAWQAGLGGQAAVFTSHPGRRNVEGDYHGLQTESPSYWSGNGVLPRVIQRENVLFAIYDLETPTNGLLLDETLDFTHAYFPKSEFDEVEERFGWVFGRKGDAYIGLWSKEGYQWETKGMYADQELIAYGTKNIWICELGRKKDSGSFEKFMEAISDAFILVGRSAAMIPQDVLAREGLTGGTDGLAVVYESPRQGMMGVSYARNVLHKVGPAPSAGGPAPGLLATGSGLLLLGAATLTYGTAVAVTLPAAVLGMGVGAAVYNLLAGAPGSHRRIVESYAAHHYARYNNAYCYAPYPAAEVKVEAKYHWMFLNYETVHRYVSDYLEPRPRLDPDDRRGRPDPSPFVFGTTDEYVH</sequence>
<evidence type="ECO:0000313" key="4">
    <source>
        <dbReference type="EMBL" id="CAE0646577.1"/>
    </source>
</evidence>
<dbReference type="AlphaFoldDB" id="A0A6S9LLR8"/>
<proteinExistence type="predicted"/>
<gene>
    <name evidence="4" type="ORF">HAKA00212_LOCUS23567</name>
</gene>
<keyword evidence="2" id="KW-0812">Transmembrane</keyword>
<reference evidence="4" key="1">
    <citation type="submission" date="2021-01" db="EMBL/GenBank/DDBJ databases">
        <authorList>
            <person name="Corre E."/>
            <person name="Pelletier E."/>
            <person name="Niang G."/>
            <person name="Scheremetjew M."/>
            <person name="Finn R."/>
            <person name="Kale V."/>
            <person name="Holt S."/>
            <person name="Cochrane G."/>
            <person name="Meng A."/>
            <person name="Brown T."/>
            <person name="Cohen L."/>
        </authorList>
    </citation>
    <scope>NUCLEOTIDE SEQUENCE</scope>
    <source>
        <strain evidence="4">CCMP3107</strain>
    </source>
</reference>
<feature type="signal peptide" evidence="3">
    <location>
        <begin position="1"/>
        <end position="29"/>
    </location>
</feature>
<evidence type="ECO:0000256" key="3">
    <source>
        <dbReference type="SAM" id="SignalP"/>
    </source>
</evidence>
<accession>A0A6S9LLR8</accession>
<evidence type="ECO:0000256" key="2">
    <source>
        <dbReference type="SAM" id="Phobius"/>
    </source>
</evidence>
<organism evidence="4">
    <name type="scientific">Heterosigma akashiwo</name>
    <name type="common">Chromophytic alga</name>
    <name type="synonym">Heterosigma carterae</name>
    <dbReference type="NCBI Taxonomy" id="2829"/>
    <lineage>
        <taxon>Eukaryota</taxon>
        <taxon>Sar</taxon>
        <taxon>Stramenopiles</taxon>
        <taxon>Ochrophyta</taxon>
        <taxon>Raphidophyceae</taxon>
        <taxon>Chattonellales</taxon>
        <taxon>Chattonellaceae</taxon>
        <taxon>Heterosigma</taxon>
    </lineage>
</organism>
<feature type="region of interest" description="Disordered" evidence="1">
    <location>
        <begin position="809"/>
        <end position="836"/>
    </location>
</feature>